<reference evidence="1 2" key="2">
    <citation type="journal article" date="2019" name="Int. J. Syst. Evol. Microbiol.">
        <title>Anaerobacillus isosaccharinicus sp. nov., an alkaliphilic bacterium which degrades isosaccharinic acid.</title>
        <authorList>
            <person name="Bassil N.M."/>
            <person name="Lloyd J.R."/>
        </authorList>
    </citation>
    <scope>NUCLEOTIDE SEQUENCE [LARGE SCALE GENOMIC DNA]</scope>
    <source>
        <strain evidence="1 2">NB2006</strain>
    </source>
</reference>
<keyword evidence="2" id="KW-1185">Reference proteome</keyword>
<dbReference type="EMBL" id="CP063356">
    <property type="protein sequence ID" value="QOY38644.2"/>
    <property type="molecule type" value="Genomic_DNA"/>
</dbReference>
<accession>A0A7S7RE19</accession>
<evidence type="ECO:0000313" key="1">
    <source>
        <dbReference type="EMBL" id="QOY38644.2"/>
    </source>
</evidence>
<evidence type="ECO:0000313" key="2">
    <source>
        <dbReference type="Proteomes" id="UP000180175"/>
    </source>
</evidence>
<name>A0A7S7RE19_9BACI</name>
<dbReference type="KEGG" id="aia:AWH56_015665"/>
<sequence length="89" mass="10187">MKWRNTYANSSTPYRLVGQAMIFRFFILLIGFGLAVSGGVSIIAYLNYVTAGYTFVYYLKFIAVRVEFHLFLIGLIMIVVSIYTPNSKR</sequence>
<protein>
    <submittedName>
        <fullName evidence="1">Uncharacterized protein</fullName>
    </submittedName>
</protein>
<dbReference type="Pfam" id="PF26135">
    <property type="entry name" value="YuzI"/>
    <property type="match status" value="1"/>
</dbReference>
<organism evidence="1 2">
    <name type="scientific">Anaerobacillus isosaccharinicus</name>
    <dbReference type="NCBI Taxonomy" id="1532552"/>
    <lineage>
        <taxon>Bacteria</taxon>
        <taxon>Bacillati</taxon>
        <taxon>Bacillota</taxon>
        <taxon>Bacilli</taxon>
        <taxon>Bacillales</taxon>
        <taxon>Bacillaceae</taxon>
        <taxon>Anaerobacillus</taxon>
    </lineage>
</organism>
<gene>
    <name evidence="1" type="ORF">AWH56_015665</name>
</gene>
<proteinExistence type="predicted"/>
<dbReference type="OrthoDB" id="2972455at2"/>
<reference evidence="1 2" key="1">
    <citation type="journal article" date="2017" name="Genome Announc.">
        <title>Draft Genome Sequences of Four Alkaliphilic Bacteria Belonging to the Anaerobacillus Genus.</title>
        <authorList>
            <person name="Bassil N.M."/>
            <person name="Lloyd J.R."/>
        </authorList>
    </citation>
    <scope>NUCLEOTIDE SEQUENCE [LARGE SCALE GENOMIC DNA]</scope>
    <source>
        <strain evidence="1 2">NB2006</strain>
    </source>
</reference>
<dbReference type="InterPro" id="IPR058887">
    <property type="entry name" value="YuzI-like"/>
</dbReference>
<dbReference type="Proteomes" id="UP000180175">
    <property type="component" value="Chromosome"/>
</dbReference>